<dbReference type="Pfam" id="PF00440">
    <property type="entry name" value="TetR_N"/>
    <property type="match status" value="1"/>
</dbReference>
<dbReference type="InterPro" id="IPR009057">
    <property type="entry name" value="Homeodomain-like_sf"/>
</dbReference>
<dbReference type="SUPFAM" id="SSF46689">
    <property type="entry name" value="Homeodomain-like"/>
    <property type="match status" value="1"/>
</dbReference>
<reference evidence="8" key="1">
    <citation type="journal article" date="2019" name="Int. J. Syst. Evol. Microbiol.">
        <title>The Global Catalogue of Microorganisms (GCM) 10K type strain sequencing project: providing services to taxonomists for standard genome sequencing and annotation.</title>
        <authorList>
            <consortium name="The Broad Institute Genomics Platform"/>
            <consortium name="The Broad Institute Genome Sequencing Center for Infectious Disease"/>
            <person name="Wu L."/>
            <person name="Ma J."/>
        </authorList>
    </citation>
    <scope>NUCLEOTIDE SEQUENCE [LARGE SCALE GENOMIC DNA]</scope>
    <source>
        <strain evidence="8">JCM 9377</strain>
    </source>
</reference>
<dbReference type="PANTHER" id="PTHR30055">
    <property type="entry name" value="HTH-TYPE TRANSCRIPTIONAL REGULATOR RUTR"/>
    <property type="match status" value="1"/>
</dbReference>
<dbReference type="InterPro" id="IPR001647">
    <property type="entry name" value="HTH_TetR"/>
</dbReference>
<feature type="domain" description="HTH tetR-type" evidence="6">
    <location>
        <begin position="8"/>
        <end position="68"/>
    </location>
</feature>
<proteinExistence type="predicted"/>
<comment type="caution">
    <text evidence="7">The sequence shown here is derived from an EMBL/GenBank/DDBJ whole genome shotgun (WGS) entry which is preliminary data.</text>
</comment>
<keyword evidence="3 5" id="KW-0238">DNA-binding</keyword>
<evidence type="ECO:0000256" key="2">
    <source>
        <dbReference type="ARBA" id="ARBA00023015"/>
    </source>
</evidence>
<name>A0ABP6QLZ2_9ACTN</name>
<dbReference type="SUPFAM" id="SSF48498">
    <property type="entry name" value="Tetracyclin repressor-like, C-terminal domain"/>
    <property type="match status" value="1"/>
</dbReference>
<sequence>MPKLVNHETRRRELAQALWRVVFRDGVDAVSVRSVAAEAGWSSGALRHYFPDQRELIAAAMRLVTDHIAARIQALEPEGTLEEKAVAYFEQLLPLDEARRTEAEVWFSFVTRARLEPKLASLTRAVNGELRGFISSILAQFPIDDPTAPGRMHALIDGLCLHLLLYPEAVTPADARAQVRAELSGMLR</sequence>
<dbReference type="Proteomes" id="UP001501237">
    <property type="component" value="Unassembled WGS sequence"/>
</dbReference>
<dbReference type="InterPro" id="IPR036271">
    <property type="entry name" value="Tet_transcr_reg_TetR-rel_C_sf"/>
</dbReference>
<keyword evidence="1" id="KW-0678">Repressor</keyword>
<feature type="DNA-binding region" description="H-T-H motif" evidence="5">
    <location>
        <begin position="31"/>
        <end position="50"/>
    </location>
</feature>
<dbReference type="Gene3D" id="1.10.357.10">
    <property type="entry name" value="Tetracycline Repressor, domain 2"/>
    <property type="match status" value="1"/>
</dbReference>
<dbReference type="RefSeq" id="WP_344835557.1">
    <property type="nucleotide sequence ID" value="NZ_BAAAUV010000022.1"/>
</dbReference>
<organism evidence="7 8">
    <name type="scientific">Actinocorallia longicatena</name>
    <dbReference type="NCBI Taxonomy" id="111803"/>
    <lineage>
        <taxon>Bacteria</taxon>
        <taxon>Bacillati</taxon>
        <taxon>Actinomycetota</taxon>
        <taxon>Actinomycetes</taxon>
        <taxon>Streptosporangiales</taxon>
        <taxon>Thermomonosporaceae</taxon>
        <taxon>Actinocorallia</taxon>
    </lineage>
</organism>
<evidence type="ECO:0000256" key="4">
    <source>
        <dbReference type="ARBA" id="ARBA00023163"/>
    </source>
</evidence>
<dbReference type="InterPro" id="IPR039538">
    <property type="entry name" value="BetI_C"/>
</dbReference>
<evidence type="ECO:0000313" key="7">
    <source>
        <dbReference type="EMBL" id="GAA3231736.1"/>
    </source>
</evidence>
<dbReference type="PROSITE" id="PS50977">
    <property type="entry name" value="HTH_TETR_2"/>
    <property type="match status" value="1"/>
</dbReference>
<evidence type="ECO:0000256" key="5">
    <source>
        <dbReference type="PROSITE-ProRule" id="PRU00335"/>
    </source>
</evidence>
<dbReference type="Pfam" id="PF13977">
    <property type="entry name" value="TetR_C_6"/>
    <property type="match status" value="1"/>
</dbReference>
<evidence type="ECO:0000259" key="6">
    <source>
        <dbReference type="PROSITE" id="PS50977"/>
    </source>
</evidence>
<dbReference type="PANTHER" id="PTHR30055:SF228">
    <property type="entry name" value="TRANSCRIPTIONAL REGULATOR-RELATED"/>
    <property type="match status" value="1"/>
</dbReference>
<gene>
    <name evidence="7" type="ORF">GCM10010468_63020</name>
</gene>
<keyword evidence="4" id="KW-0804">Transcription</keyword>
<keyword evidence="2" id="KW-0805">Transcription regulation</keyword>
<evidence type="ECO:0000256" key="3">
    <source>
        <dbReference type="ARBA" id="ARBA00023125"/>
    </source>
</evidence>
<evidence type="ECO:0000313" key="8">
    <source>
        <dbReference type="Proteomes" id="UP001501237"/>
    </source>
</evidence>
<dbReference type="InterPro" id="IPR050109">
    <property type="entry name" value="HTH-type_TetR-like_transc_reg"/>
</dbReference>
<evidence type="ECO:0000256" key="1">
    <source>
        <dbReference type="ARBA" id="ARBA00022491"/>
    </source>
</evidence>
<accession>A0ABP6QLZ2</accession>
<keyword evidence="8" id="KW-1185">Reference proteome</keyword>
<protein>
    <submittedName>
        <fullName evidence="7">TetR/AcrR family transcriptional regulator</fullName>
    </submittedName>
</protein>
<dbReference type="EMBL" id="BAAAUV010000022">
    <property type="protein sequence ID" value="GAA3231736.1"/>
    <property type="molecule type" value="Genomic_DNA"/>
</dbReference>